<evidence type="ECO:0000313" key="8">
    <source>
        <dbReference type="Proteomes" id="UP000887566"/>
    </source>
</evidence>
<accession>A0A914WQB0</accession>
<dbReference type="InterPro" id="IPR002645">
    <property type="entry name" value="STAS_dom"/>
</dbReference>
<keyword evidence="8" id="KW-1185">Reference proteome</keyword>
<dbReference type="Pfam" id="PF00916">
    <property type="entry name" value="Sulfate_transp"/>
    <property type="match status" value="1"/>
</dbReference>
<comment type="subcellular location">
    <subcellularLocation>
        <location evidence="1">Membrane</location>
        <topology evidence="1">Multi-pass membrane protein</topology>
    </subcellularLocation>
</comment>
<dbReference type="InterPro" id="IPR001902">
    <property type="entry name" value="SLC26A/SulP_fam"/>
</dbReference>
<evidence type="ECO:0000256" key="6">
    <source>
        <dbReference type="SAM" id="SignalP"/>
    </source>
</evidence>
<feature type="transmembrane region" description="Helical" evidence="5">
    <location>
        <begin position="160"/>
        <end position="179"/>
    </location>
</feature>
<protein>
    <submittedName>
        <fullName evidence="9">STAS domain-containing protein</fullName>
    </submittedName>
</protein>
<keyword evidence="3 5" id="KW-1133">Transmembrane helix</keyword>
<keyword evidence="2 5" id="KW-0812">Transmembrane</keyword>
<dbReference type="GO" id="GO:0016020">
    <property type="term" value="C:membrane"/>
    <property type="evidence" value="ECO:0007669"/>
    <property type="project" value="UniProtKB-SubCell"/>
</dbReference>
<feature type="transmembrane region" description="Helical" evidence="5">
    <location>
        <begin position="223"/>
        <end position="245"/>
    </location>
</feature>
<evidence type="ECO:0000256" key="5">
    <source>
        <dbReference type="SAM" id="Phobius"/>
    </source>
</evidence>
<proteinExistence type="predicted"/>
<dbReference type="PANTHER" id="PTHR11814">
    <property type="entry name" value="SULFATE TRANSPORTER"/>
    <property type="match status" value="1"/>
</dbReference>
<evidence type="ECO:0000256" key="4">
    <source>
        <dbReference type="ARBA" id="ARBA00023136"/>
    </source>
</evidence>
<dbReference type="Pfam" id="PF01740">
    <property type="entry name" value="STAS"/>
    <property type="match status" value="1"/>
</dbReference>
<dbReference type="AlphaFoldDB" id="A0A914WQB0"/>
<dbReference type="WBParaSite" id="PSAMB.scaffold4751size13651.g25139.t1">
    <property type="protein sequence ID" value="PSAMB.scaffold4751size13651.g25139.t1"/>
    <property type="gene ID" value="PSAMB.scaffold4751size13651.g25139"/>
</dbReference>
<feature type="domain" description="STAS" evidence="7">
    <location>
        <begin position="342"/>
        <end position="464"/>
    </location>
</feature>
<dbReference type="InterPro" id="IPR036513">
    <property type="entry name" value="STAS_dom_sf"/>
</dbReference>
<organism evidence="8 9">
    <name type="scientific">Plectus sambesii</name>
    <dbReference type="NCBI Taxonomy" id="2011161"/>
    <lineage>
        <taxon>Eukaryota</taxon>
        <taxon>Metazoa</taxon>
        <taxon>Ecdysozoa</taxon>
        <taxon>Nematoda</taxon>
        <taxon>Chromadorea</taxon>
        <taxon>Plectida</taxon>
        <taxon>Plectina</taxon>
        <taxon>Plectoidea</taxon>
        <taxon>Plectidae</taxon>
        <taxon>Plectus</taxon>
    </lineage>
</organism>
<reference evidence="9" key="1">
    <citation type="submission" date="2022-11" db="UniProtKB">
        <authorList>
            <consortium name="WormBaseParasite"/>
        </authorList>
    </citation>
    <scope>IDENTIFICATION</scope>
</reference>
<dbReference type="SUPFAM" id="SSF52091">
    <property type="entry name" value="SpoIIaa-like"/>
    <property type="match status" value="1"/>
</dbReference>
<evidence type="ECO:0000259" key="7">
    <source>
        <dbReference type="PROSITE" id="PS50801"/>
    </source>
</evidence>
<dbReference type="PROSITE" id="PS50801">
    <property type="entry name" value="STAS"/>
    <property type="match status" value="1"/>
</dbReference>
<dbReference type="Gene3D" id="3.30.750.24">
    <property type="entry name" value="STAS domain"/>
    <property type="match status" value="1"/>
</dbReference>
<feature type="chain" id="PRO_5037150683" evidence="6">
    <location>
        <begin position="20"/>
        <end position="484"/>
    </location>
</feature>
<keyword evidence="6" id="KW-0732">Signal</keyword>
<keyword evidence="4 5" id="KW-0472">Membrane</keyword>
<dbReference type="InterPro" id="IPR011547">
    <property type="entry name" value="SLC26A/SulP_dom"/>
</dbReference>
<dbReference type="GO" id="GO:0055085">
    <property type="term" value="P:transmembrane transport"/>
    <property type="evidence" value="ECO:0007669"/>
    <property type="project" value="InterPro"/>
</dbReference>
<sequence>MVGIVQLLMAVFRLSFLTAYLSDQLIGGFTTGAACHVFASQLNKVIGVPVKKYNGLFDLYYTLRDIVEGVPHTNMPTLVVSIVAFIFLLVGKEIINPKVRKHSPVPIPFELIAVIVATAASHFFNFEGEYKISVVSHIPTGFPEPKLPRLDLIPQLLGDAVSVAVVTFVVTVSVGKLFAKKHGYVIDSMQELRALGAIQCIVSTLSCHPASGGLTRSVLNSQIGVKTQISCLFSGSLLLVVILWLGPLLEPLPMCVLSCIIIIALKGMFMQLLDLKTLWPVSKIDFAIWLVSFVATAGWDVTEGLIISVVFALFTVIFRLQWPKTVELGRLPHSDLYRDVTRYNAADLVEGVRVMRFDSPLLFTNIEIFKRRAHKLVEPREQPVKNGSRPVKALVIDGSGFTCIDCMGVGALKEVSQEMKSKGVKVYFASCKAPVRDLFESSGFYEVVPKARFYPSIHDAIIYALCEGIAEKKEEQPISQISHL</sequence>
<evidence type="ECO:0000313" key="9">
    <source>
        <dbReference type="WBParaSite" id="PSAMB.scaffold4751size13651.g25139.t1"/>
    </source>
</evidence>
<dbReference type="CDD" id="cd07042">
    <property type="entry name" value="STAS_SulP_like_sulfate_transporter"/>
    <property type="match status" value="1"/>
</dbReference>
<feature type="transmembrane region" description="Helical" evidence="5">
    <location>
        <begin position="75"/>
        <end position="95"/>
    </location>
</feature>
<evidence type="ECO:0000256" key="2">
    <source>
        <dbReference type="ARBA" id="ARBA00022692"/>
    </source>
</evidence>
<feature type="transmembrane region" description="Helical" evidence="5">
    <location>
        <begin position="107"/>
        <end position="124"/>
    </location>
</feature>
<feature type="transmembrane region" description="Helical" evidence="5">
    <location>
        <begin position="251"/>
        <end position="269"/>
    </location>
</feature>
<dbReference type="Proteomes" id="UP000887566">
    <property type="component" value="Unplaced"/>
</dbReference>
<evidence type="ECO:0000256" key="3">
    <source>
        <dbReference type="ARBA" id="ARBA00022989"/>
    </source>
</evidence>
<name>A0A914WQB0_9BILA</name>
<feature type="signal peptide" evidence="6">
    <location>
        <begin position="1"/>
        <end position="19"/>
    </location>
</feature>
<feature type="transmembrane region" description="Helical" evidence="5">
    <location>
        <begin position="281"/>
        <end position="299"/>
    </location>
</feature>
<evidence type="ECO:0000256" key="1">
    <source>
        <dbReference type="ARBA" id="ARBA00004141"/>
    </source>
</evidence>